<dbReference type="GO" id="GO:0005524">
    <property type="term" value="F:ATP binding"/>
    <property type="evidence" value="ECO:0007669"/>
    <property type="project" value="UniProtKB-KW"/>
</dbReference>
<dbReference type="eggNOG" id="COG0489">
    <property type="taxonomic scope" value="Bacteria"/>
</dbReference>
<comment type="function">
    <text evidence="12">Involved in the regulation of capsular polysaccharide biosynthesis. Autophosphorylation of CpsD attenuates its activity and reduces the level of encapsulation. May be part of a complex that directs the coordinated polymerization and export to the cell surface of the capsular polysaccharide.</text>
</comment>
<dbReference type="InterPro" id="IPR025669">
    <property type="entry name" value="AAA_dom"/>
</dbReference>
<name>S0K7D8_9ENTE</name>
<dbReference type="InterPro" id="IPR050445">
    <property type="entry name" value="Bact_polysacc_biosynth/exp"/>
</dbReference>
<evidence type="ECO:0000256" key="8">
    <source>
        <dbReference type="ARBA" id="ARBA00022840"/>
    </source>
</evidence>
<comment type="caution">
    <text evidence="15">The sequence shown here is derived from an EMBL/GenBank/DDBJ whole genome shotgun (WGS) entry which is preliminary data.</text>
</comment>
<dbReference type="PANTHER" id="PTHR32309:SF13">
    <property type="entry name" value="FERRIC ENTEROBACTIN TRANSPORT PROTEIN FEPE"/>
    <property type="match status" value="1"/>
</dbReference>
<evidence type="ECO:0000256" key="9">
    <source>
        <dbReference type="ARBA" id="ARBA00022903"/>
    </source>
</evidence>
<dbReference type="Gene3D" id="3.40.50.300">
    <property type="entry name" value="P-loop containing nucleotide triphosphate hydrolases"/>
    <property type="match status" value="1"/>
</dbReference>
<dbReference type="AlphaFoldDB" id="S0K7D8"/>
<reference evidence="15 16" key="1">
    <citation type="submission" date="2013-03" db="EMBL/GenBank/DDBJ databases">
        <title>The Genome Sequence of Enterococcus columbae ATCC_51263 (PacBio/Illumina hybrid assembly).</title>
        <authorList>
            <consortium name="The Broad Institute Genomics Platform"/>
            <consortium name="The Broad Institute Genome Sequencing Center for Infectious Disease"/>
            <person name="Earl A."/>
            <person name="Russ C."/>
            <person name="Gilmore M."/>
            <person name="Surin D."/>
            <person name="Walker B."/>
            <person name="Young S."/>
            <person name="Zeng Q."/>
            <person name="Gargeya S."/>
            <person name="Fitzgerald M."/>
            <person name="Haas B."/>
            <person name="Abouelleil A."/>
            <person name="Allen A.W."/>
            <person name="Alvarado L."/>
            <person name="Arachchi H.M."/>
            <person name="Berlin A.M."/>
            <person name="Chapman S.B."/>
            <person name="Gainer-Dewar J."/>
            <person name="Goldberg J."/>
            <person name="Griggs A."/>
            <person name="Gujja S."/>
            <person name="Hansen M."/>
            <person name="Howarth C."/>
            <person name="Imamovic A."/>
            <person name="Ireland A."/>
            <person name="Larimer J."/>
            <person name="McCowan C."/>
            <person name="Murphy C."/>
            <person name="Pearson M."/>
            <person name="Poon T.W."/>
            <person name="Priest M."/>
            <person name="Roberts A."/>
            <person name="Saif S."/>
            <person name="Shea T."/>
            <person name="Sisk P."/>
            <person name="Sykes S."/>
            <person name="Wortman J."/>
            <person name="Nusbaum C."/>
            <person name="Birren B."/>
        </authorList>
    </citation>
    <scope>NUCLEOTIDE SEQUENCE [LARGE SCALE GENOMIC DNA]</scope>
    <source>
        <strain evidence="15 16">ATCC 51263</strain>
    </source>
</reference>
<comment type="catalytic activity">
    <reaction evidence="13">
        <text>L-tyrosyl-[protein] + ATP = O-phospho-L-tyrosyl-[protein] + ADP + H(+)</text>
        <dbReference type="Rhea" id="RHEA:10596"/>
        <dbReference type="Rhea" id="RHEA-COMP:10136"/>
        <dbReference type="Rhea" id="RHEA-COMP:20101"/>
        <dbReference type="ChEBI" id="CHEBI:15378"/>
        <dbReference type="ChEBI" id="CHEBI:30616"/>
        <dbReference type="ChEBI" id="CHEBI:46858"/>
        <dbReference type="ChEBI" id="CHEBI:61978"/>
        <dbReference type="ChEBI" id="CHEBI:456216"/>
        <dbReference type="EC" id="2.7.10.2"/>
    </reaction>
</comment>
<keyword evidence="16" id="KW-1185">Reference proteome</keyword>
<dbReference type="Pfam" id="PF13614">
    <property type="entry name" value="AAA_31"/>
    <property type="match status" value="1"/>
</dbReference>
<dbReference type="CDD" id="cd05387">
    <property type="entry name" value="BY-kinase"/>
    <property type="match status" value="1"/>
</dbReference>
<feature type="domain" description="AAA" evidence="14">
    <location>
        <begin position="52"/>
        <end position="200"/>
    </location>
</feature>
<dbReference type="PATRIC" id="fig|1121865.3.peg.1321"/>
<gene>
    <name evidence="15" type="ORF">I568_01973</name>
</gene>
<keyword evidence="10" id="KW-0829">Tyrosine-protein kinase</keyword>
<protein>
    <recommendedName>
        <fullName evidence="4">Tyrosine-protein kinase CpsD</fullName>
        <ecNumber evidence="3">2.7.10.2</ecNumber>
    </recommendedName>
</protein>
<comment type="pathway">
    <text evidence="1">Capsule biogenesis; capsule polysaccharide biosynthesis.</text>
</comment>
<evidence type="ECO:0000256" key="6">
    <source>
        <dbReference type="ARBA" id="ARBA00022741"/>
    </source>
</evidence>
<evidence type="ECO:0000256" key="10">
    <source>
        <dbReference type="ARBA" id="ARBA00023137"/>
    </source>
</evidence>
<dbReference type="PANTHER" id="PTHR32309">
    <property type="entry name" value="TYROSINE-PROTEIN KINASE"/>
    <property type="match status" value="1"/>
</dbReference>
<evidence type="ECO:0000256" key="3">
    <source>
        <dbReference type="ARBA" id="ARBA00011903"/>
    </source>
</evidence>
<keyword evidence="8" id="KW-0067">ATP-binding</keyword>
<dbReference type="SUPFAM" id="SSF52540">
    <property type="entry name" value="P-loop containing nucleoside triphosphate hydrolases"/>
    <property type="match status" value="1"/>
</dbReference>
<sequence>MAKEKNKKNQNSVTKPVNLITLLNPNSPISEQYRTIRTNLQFAVSGDETLRSIVVVSAGPGEGKSTSAANLAVVFAQAGKRVLLVDADMRKPTVHKTFGLSNEAGLSTLISGQSPVQELVATTEIDRLSVLVSGPTPPNPAELLNSRRMNQIIEEMYHYFDLVVFDLPPVLTVADGLIMAAKTDGTVLVIREDKTSKEGAIEAKRRLQGAKVRILGAIYNGASQTTESEYYYYSGK</sequence>
<dbReference type="InterPro" id="IPR027417">
    <property type="entry name" value="P-loop_NTPase"/>
</dbReference>
<evidence type="ECO:0000256" key="4">
    <source>
        <dbReference type="ARBA" id="ARBA00019200"/>
    </source>
</evidence>
<keyword evidence="9" id="KW-0972">Capsule biogenesis/degradation</keyword>
<accession>S0K7D8</accession>
<dbReference type="UniPathway" id="UPA00934"/>
<evidence type="ECO:0000256" key="11">
    <source>
        <dbReference type="ARBA" id="ARBA00023169"/>
    </source>
</evidence>
<keyword evidence="11" id="KW-0270">Exopolysaccharide synthesis</keyword>
<evidence type="ECO:0000256" key="13">
    <source>
        <dbReference type="ARBA" id="ARBA00051245"/>
    </source>
</evidence>
<dbReference type="Proteomes" id="UP000014113">
    <property type="component" value="Unassembled WGS sequence"/>
</dbReference>
<dbReference type="GO" id="GO:0045227">
    <property type="term" value="P:capsule polysaccharide biosynthetic process"/>
    <property type="evidence" value="ECO:0007669"/>
    <property type="project" value="UniProtKB-UniPathway"/>
</dbReference>
<dbReference type="NCBIfam" id="TIGR01007">
    <property type="entry name" value="eps_fam"/>
    <property type="match status" value="1"/>
</dbReference>
<keyword evidence="5" id="KW-0808">Transferase</keyword>
<organism evidence="15 16">
    <name type="scientific">Enterococcus columbae DSM 7374 = ATCC 51263</name>
    <dbReference type="NCBI Taxonomy" id="1121865"/>
    <lineage>
        <taxon>Bacteria</taxon>
        <taxon>Bacillati</taxon>
        <taxon>Bacillota</taxon>
        <taxon>Bacilli</taxon>
        <taxon>Lactobacillales</taxon>
        <taxon>Enterococcaceae</taxon>
        <taxon>Enterococcus</taxon>
    </lineage>
</organism>
<comment type="similarity">
    <text evidence="2">Belongs to the CpsD/CapB family.</text>
</comment>
<dbReference type="RefSeq" id="WP_016183500.1">
    <property type="nucleotide sequence ID" value="NZ_JXKI01000004.1"/>
</dbReference>
<dbReference type="InterPro" id="IPR005702">
    <property type="entry name" value="Wzc-like_C"/>
</dbReference>
<evidence type="ECO:0000256" key="2">
    <source>
        <dbReference type="ARBA" id="ARBA00007316"/>
    </source>
</evidence>
<dbReference type="OrthoDB" id="9794577at2"/>
<dbReference type="EC" id="2.7.10.2" evidence="3"/>
<dbReference type="GO" id="GO:0004715">
    <property type="term" value="F:non-membrane spanning protein tyrosine kinase activity"/>
    <property type="evidence" value="ECO:0007669"/>
    <property type="project" value="UniProtKB-EC"/>
</dbReference>
<proteinExistence type="inferred from homology"/>
<keyword evidence="6" id="KW-0547">Nucleotide-binding</keyword>
<evidence type="ECO:0000313" key="15">
    <source>
        <dbReference type="EMBL" id="EOW80273.1"/>
    </source>
</evidence>
<evidence type="ECO:0000259" key="14">
    <source>
        <dbReference type="Pfam" id="PF13614"/>
    </source>
</evidence>
<evidence type="ECO:0000256" key="1">
    <source>
        <dbReference type="ARBA" id="ARBA00005132"/>
    </source>
</evidence>
<keyword evidence="7" id="KW-0418">Kinase</keyword>
<evidence type="ECO:0000256" key="12">
    <source>
        <dbReference type="ARBA" id="ARBA00024964"/>
    </source>
</evidence>
<dbReference type="GO" id="GO:0005886">
    <property type="term" value="C:plasma membrane"/>
    <property type="evidence" value="ECO:0007669"/>
    <property type="project" value="UniProtKB-ARBA"/>
</dbReference>
<dbReference type="GO" id="GO:0042802">
    <property type="term" value="F:identical protein binding"/>
    <property type="evidence" value="ECO:0007669"/>
    <property type="project" value="UniProtKB-ARBA"/>
</dbReference>
<dbReference type="STRING" id="1121865.OMW_01359"/>
<evidence type="ECO:0000256" key="5">
    <source>
        <dbReference type="ARBA" id="ARBA00022679"/>
    </source>
</evidence>
<dbReference type="EMBL" id="ASWJ01000009">
    <property type="protein sequence ID" value="EOW80273.1"/>
    <property type="molecule type" value="Genomic_DNA"/>
</dbReference>
<evidence type="ECO:0000313" key="16">
    <source>
        <dbReference type="Proteomes" id="UP000014113"/>
    </source>
</evidence>
<evidence type="ECO:0000256" key="7">
    <source>
        <dbReference type="ARBA" id="ARBA00022777"/>
    </source>
</evidence>
<dbReference type="FunFam" id="3.40.50.300:FF:000527">
    <property type="entry name" value="Tyrosine-protein kinase etk"/>
    <property type="match status" value="1"/>
</dbReference>